<accession>L5M255</accession>
<dbReference type="EMBL" id="KB105404">
    <property type="protein sequence ID" value="ELK32397.1"/>
    <property type="molecule type" value="Genomic_DNA"/>
</dbReference>
<feature type="region of interest" description="Disordered" evidence="1">
    <location>
        <begin position="26"/>
        <end position="49"/>
    </location>
</feature>
<dbReference type="AlphaFoldDB" id="L5M255"/>
<evidence type="ECO:0000313" key="3">
    <source>
        <dbReference type="Proteomes" id="UP000010556"/>
    </source>
</evidence>
<evidence type="ECO:0000313" key="2">
    <source>
        <dbReference type="EMBL" id="ELK32397.1"/>
    </source>
</evidence>
<protein>
    <submittedName>
        <fullName evidence="2">Uncharacterized protein</fullName>
    </submittedName>
</protein>
<proteinExistence type="predicted"/>
<gene>
    <name evidence="2" type="ORF">MDA_GLEAN10020858</name>
</gene>
<keyword evidence="3" id="KW-1185">Reference proteome</keyword>
<evidence type="ECO:0000256" key="1">
    <source>
        <dbReference type="SAM" id="MobiDB-lite"/>
    </source>
</evidence>
<name>L5M255_MYODS</name>
<reference evidence="3" key="1">
    <citation type="journal article" date="2013" name="Science">
        <title>Comparative analysis of bat genomes provides insight into the evolution of flight and immunity.</title>
        <authorList>
            <person name="Zhang G."/>
            <person name="Cowled C."/>
            <person name="Shi Z."/>
            <person name="Huang Z."/>
            <person name="Bishop-Lilly K.A."/>
            <person name="Fang X."/>
            <person name="Wynne J.W."/>
            <person name="Xiong Z."/>
            <person name="Baker M.L."/>
            <person name="Zhao W."/>
            <person name="Tachedjian M."/>
            <person name="Zhu Y."/>
            <person name="Zhou P."/>
            <person name="Jiang X."/>
            <person name="Ng J."/>
            <person name="Yang L."/>
            <person name="Wu L."/>
            <person name="Xiao J."/>
            <person name="Feng Y."/>
            <person name="Chen Y."/>
            <person name="Sun X."/>
            <person name="Zhang Y."/>
            <person name="Marsh G.A."/>
            <person name="Crameri G."/>
            <person name="Broder C.C."/>
            <person name="Frey K.G."/>
            <person name="Wang L.F."/>
            <person name="Wang J."/>
        </authorList>
    </citation>
    <scope>NUCLEOTIDE SEQUENCE [LARGE SCALE GENOMIC DNA]</scope>
</reference>
<sequence length="105" mass="12062">MLHGRSEKVWITQLLSQEWRGVGIPPQRPEIHQLQTPNDLQPPSPRVPALWQPLRDMSLGTRQDSWDKMGTEQTPQCCPPWNETSTRYGGSPLYPTVLDRLPHLV</sequence>
<organism evidence="2 3">
    <name type="scientific">Myotis davidii</name>
    <name type="common">David's myotis</name>
    <dbReference type="NCBI Taxonomy" id="225400"/>
    <lineage>
        <taxon>Eukaryota</taxon>
        <taxon>Metazoa</taxon>
        <taxon>Chordata</taxon>
        <taxon>Craniata</taxon>
        <taxon>Vertebrata</taxon>
        <taxon>Euteleostomi</taxon>
        <taxon>Mammalia</taxon>
        <taxon>Eutheria</taxon>
        <taxon>Laurasiatheria</taxon>
        <taxon>Chiroptera</taxon>
        <taxon>Yangochiroptera</taxon>
        <taxon>Vespertilionidae</taxon>
        <taxon>Myotis</taxon>
    </lineage>
</organism>
<dbReference type="Proteomes" id="UP000010556">
    <property type="component" value="Unassembled WGS sequence"/>
</dbReference>
<feature type="compositionally biased region" description="Polar residues" evidence="1">
    <location>
        <begin position="71"/>
        <end position="85"/>
    </location>
</feature>
<feature type="region of interest" description="Disordered" evidence="1">
    <location>
        <begin position="61"/>
        <end position="85"/>
    </location>
</feature>